<dbReference type="EMBL" id="SNYO01000009">
    <property type="protein sequence ID" value="TDQ50860.1"/>
    <property type="molecule type" value="Genomic_DNA"/>
</dbReference>
<feature type="domain" description="T6SS Phospholipase effector Tle1-like catalytic" evidence="1">
    <location>
        <begin position="4"/>
        <end position="269"/>
    </location>
</feature>
<name>A0A4R6UU92_9PSEU</name>
<dbReference type="Gene3D" id="2.60.120.430">
    <property type="entry name" value="Galactose-binding lectin"/>
    <property type="match status" value="1"/>
</dbReference>
<proteinExistence type="predicted"/>
<accession>A0A4R6UU92</accession>
<dbReference type="SUPFAM" id="SSF53474">
    <property type="entry name" value="alpha/beta-Hydrolases"/>
    <property type="match status" value="1"/>
</dbReference>
<keyword evidence="3" id="KW-1185">Reference proteome</keyword>
<gene>
    <name evidence="2" type="ORF">EV188_10968</name>
</gene>
<dbReference type="Pfam" id="PF09994">
    <property type="entry name" value="T6SS_Tle1-like_cat"/>
    <property type="match status" value="1"/>
</dbReference>
<dbReference type="OrthoDB" id="4378831at2"/>
<dbReference type="RefSeq" id="WP_133828929.1">
    <property type="nucleotide sequence ID" value="NZ_BAABHR010000003.1"/>
</dbReference>
<reference evidence="2 3" key="1">
    <citation type="submission" date="2019-03" db="EMBL/GenBank/DDBJ databases">
        <title>Genomic Encyclopedia of Type Strains, Phase IV (KMG-IV): sequencing the most valuable type-strain genomes for metagenomic binning, comparative biology and taxonomic classification.</title>
        <authorList>
            <person name="Goeker M."/>
        </authorList>
    </citation>
    <scope>NUCLEOTIDE SEQUENCE [LARGE SCALE GENOMIC DNA]</scope>
    <source>
        <strain evidence="2 3">DSM 45775</strain>
    </source>
</reference>
<dbReference type="PANTHER" id="PTHR33840">
    <property type="match status" value="1"/>
</dbReference>
<comment type="caution">
    <text evidence="2">The sequence shown here is derived from an EMBL/GenBank/DDBJ whole genome shotgun (WGS) entry which is preliminary data.</text>
</comment>
<keyword evidence="2" id="KW-0378">Hydrolase</keyword>
<dbReference type="GO" id="GO:0016787">
    <property type="term" value="F:hydrolase activity"/>
    <property type="evidence" value="ECO:0007669"/>
    <property type="project" value="UniProtKB-KW"/>
</dbReference>
<dbReference type="Proteomes" id="UP000295705">
    <property type="component" value="Unassembled WGS sequence"/>
</dbReference>
<evidence type="ECO:0000259" key="1">
    <source>
        <dbReference type="Pfam" id="PF09994"/>
    </source>
</evidence>
<evidence type="ECO:0000313" key="2">
    <source>
        <dbReference type="EMBL" id="TDQ50860.1"/>
    </source>
</evidence>
<dbReference type="AlphaFoldDB" id="A0A4R6UU92"/>
<organism evidence="2 3">
    <name type="scientific">Actinomycetospora succinea</name>
    <dbReference type="NCBI Taxonomy" id="663603"/>
    <lineage>
        <taxon>Bacteria</taxon>
        <taxon>Bacillati</taxon>
        <taxon>Actinomycetota</taxon>
        <taxon>Actinomycetes</taxon>
        <taxon>Pseudonocardiales</taxon>
        <taxon>Pseudonocardiaceae</taxon>
        <taxon>Actinomycetospora</taxon>
    </lineage>
</organism>
<evidence type="ECO:0000313" key="3">
    <source>
        <dbReference type="Proteomes" id="UP000295705"/>
    </source>
</evidence>
<dbReference type="PANTHER" id="PTHR33840:SF1">
    <property type="entry name" value="TLE1 PHOSPHOLIPASE DOMAIN-CONTAINING PROTEIN"/>
    <property type="match status" value="1"/>
</dbReference>
<dbReference type="InterPro" id="IPR018712">
    <property type="entry name" value="Tle1-like_cat"/>
</dbReference>
<protein>
    <submittedName>
        <fullName evidence="2">Putative alpha/beta hydrolase family protein DUF2235</fullName>
    </submittedName>
</protein>
<sequence>MPDLVVCCDGTWQDRADHTNVVGLFDRLDLPADRKTYVRGVGNGGVVDQVRGGLTGWGLDRDLRAGYRFLVETFRPGDRISVFGFSRGAYLARSLAGMVGAVGIVDRTDLGATALEAAVAAAHGRYETHKAEGRADRRAGRIRRGSAVDDAVPLAYDPRSPDIPVVFVGVWDTVGALGIPRHLALPDPFGSRRRYEFLDVVLDPRIPHARHAVSLDEMRGPFRPTLWGDAAEGQDVAQVWFPGDHRDVGGGHPDDRRLSDGPLGWMIEEARTAVGLRFTGAPFDPDPVNGTLHEMPDGPLGALEEIAFQPRPRAAPPVEADRRLPAVDASAYTRQLAFADDPPDLRYRPTRRLAPGEDVPVRLAADRSWNATGLYLEPGTYRFTADGRWGTPLGGGGPAGAARWPLVGDGVGRVVGLAEGALRLVTGNPDADLVGARRRADVPLMALVGLVANEVTDDAGEVVAPDEEFVVGDALDRRVQRAGHLWAYGNDAWGSYGNNQGTVVLTVHRLA</sequence>
<dbReference type="InterPro" id="IPR029058">
    <property type="entry name" value="AB_hydrolase_fold"/>
</dbReference>